<evidence type="ECO:0000259" key="3">
    <source>
        <dbReference type="Pfam" id="PF00109"/>
    </source>
</evidence>
<reference evidence="4" key="1">
    <citation type="journal article" date="2014" name="Front. Microbiol.">
        <title>High frequency of phylogenetically diverse reductive dehalogenase-homologous genes in deep subseafloor sedimentary metagenomes.</title>
        <authorList>
            <person name="Kawai M."/>
            <person name="Futagami T."/>
            <person name="Toyoda A."/>
            <person name="Takaki Y."/>
            <person name="Nishi S."/>
            <person name="Hori S."/>
            <person name="Arai W."/>
            <person name="Tsubouchi T."/>
            <person name="Morono Y."/>
            <person name="Uchiyama I."/>
            <person name="Ito T."/>
            <person name="Fujiyama A."/>
            <person name="Inagaki F."/>
            <person name="Takami H."/>
        </authorList>
    </citation>
    <scope>NUCLEOTIDE SEQUENCE</scope>
    <source>
        <strain evidence="4">Expedition CK06-06</strain>
    </source>
</reference>
<protein>
    <recommendedName>
        <fullName evidence="3">Beta-ketoacyl synthase-like N-terminal domain-containing protein</fullName>
    </recommendedName>
</protein>
<evidence type="ECO:0000256" key="2">
    <source>
        <dbReference type="ARBA" id="ARBA00022553"/>
    </source>
</evidence>
<evidence type="ECO:0000313" key="4">
    <source>
        <dbReference type="EMBL" id="GAF99421.1"/>
    </source>
</evidence>
<keyword evidence="1" id="KW-0596">Phosphopantetheine</keyword>
<comment type="caution">
    <text evidence="4">The sequence shown here is derived from an EMBL/GenBank/DDBJ whole genome shotgun (WGS) entry which is preliminary data.</text>
</comment>
<feature type="non-terminal residue" evidence="4">
    <location>
        <position position="138"/>
    </location>
</feature>
<dbReference type="InterPro" id="IPR016039">
    <property type="entry name" value="Thiolase-like"/>
</dbReference>
<dbReference type="SUPFAM" id="SSF53901">
    <property type="entry name" value="Thiolase-like"/>
    <property type="match status" value="1"/>
</dbReference>
<dbReference type="PANTHER" id="PTHR43775">
    <property type="entry name" value="FATTY ACID SYNTHASE"/>
    <property type="match status" value="1"/>
</dbReference>
<dbReference type="GO" id="GO:0004312">
    <property type="term" value="F:fatty acid synthase activity"/>
    <property type="evidence" value="ECO:0007669"/>
    <property type="project" value="TreeGrafter"/>
</dbReference>
<dbReference type="Pfam" id="PF00109">
    <property type="entry name" value="ketoacyl-synt"/>
    <property type="match status" value="1"/>
</dbReference>
<sequence>MTETSILEPIAIIGMECVFPGARDLATFWSNIVRGVDAITEVSPTRWDPADFDLPPVRAGCVDGLTDFDPLEFGVIPAALEEGDPEQFLVLGVIHRALADAYARRHCADEKRPRGHEWLPQDVAGRTELVIGRGGYMG</sequence>
<organism evidence="4">
    <name type="scientific">marine sediment metagenome</name>
    <dbReference type="NCBI Taxonomy" id="412755"/>
    <lineage>
        <taxon>unclassified sequences</taxon>
        <taxon>metagenomes</taxon>
        <taxon>ecological metagenomes</taxon>
    </lineage>
</organism>
<proteinExistence type="predicted"/>
<keyword evidence="2" id="KW-0597">Phosphoprotein</keyword>
<name>X0UJE9_9ZZZZ</name>
<dbReference type="GO" id="GO:0006633">
    <property type="term" value="P:fatty acid biosynthetic process"/>
    <property type="evidence" value="ECO:0007669"/>
    <property type="project" value="TreeGrafter"/>
</dbReference>
<dbReference type="Gene3D" id="3.40.47.10">
    <property type="match status" value="1"/>
</dbReference>
<evidence type="ECO:0000256" key="1">
    <source>
        <dbReference type="ARBA" id="ARBA00022450"/>
    </source>
</evidence>
<gene>
    <name evidence="4" type="ORF">S01H1_20445</name>
</gene>
<feature type="domain" description="Beta-ketoacyl synthase-like N-terminal" evidence="3">
    <location>
        <begin position="8"/>
        <end position="106"/>
    </location>
</feature>
<dbReference type="EMBL" id="BARS01011187">
    <property type="protein sequence ID" value="GAF99421.1"/>
    <property type="molecule type" value="Genomic_DNA"/>
</dbReference>
<dbReference type="InterPro" id="IPR050091">
    <property type="entry name" value="PKS_NRPS_Biosynth_Enz"/>
</dbReference>
<dbReference type="PANTHER" id="PTHR43775:SF37">
    <property type="entry name" value="SI:DKEY-61P9.11"/>
    <property type="match status" value="1"/>
</dbReference>
<accession>X0UJE9</accession>
<dbReference type="AlphaFoldDB" id="X0UJE9"/>
<dbReference type="InterPro" id="IPR014030">
    <property type="entry name" value="Ketoacyl_synth_N"/>
</dbReference>